<accession>A0A085TTC0</accession>
<sequence length="421" mass="45170">MIFLQRNARATAGKEDVNNQAPEPPPQSPIKIGSDHTAMRDRNERLVLSIIRRRGALAKSEIARLTGLSAQTVSVIMRALETEGLLLKCDPVRGKVGQPTVPMRLNPEGAFFLGLKVGRRRTELMLIDFVGAPRASRVARHDYPTAEDTIRFARGAIDEILKEMPPAQRERVFGLGIGAPFQMWDWGAALGLPESAMSDWRERDIRAELETLYPWPVMLENDASAACNAELLFGGGSLPGHFVYAFLGFFVGGGLVMNSTLVTGPRGNAGALASMPVPDATGGQCQLLDVASLSGLEARLRAAGADSAFLWEARDHWELAPETLEPWLEGAARGLAHVAASATALCDLDAIVIDGWMPEELRDRLVAATAREIARIDLSGSFAPAVLAGSAGPQARALGAASLPLSARFLTEVDLPQEPEG</sequence>
<dbReference type="Proteomes" id="UP000028607">
    <property type="component" value="Unassembled WGS sequence"/>
</dbReference>
<dbReference type="Gene3D" id="3.30.420.40">
    <property type="match status" value="2"/>
</dbReference>
<organism evidence="3 4">
    <name type="scientific">Thioclava atlantica</name>
    <dbReference type="NCBI Taxonomy" id="1317124"/>
    <lineage>
        <taxon>Bacteria</taxon>
        <taxon>Pseudomonadati</taxon>
        <taxon>Pseudomonadota</taxon>
        <taxon>Alphaproteobacteria</taxon>
        <taxon>Rhodobacterales</taxon>
        <taxon>Paracoccaceae</taxon>
        <taxon>Thioclava</taxon>
    </lineage>
</organism>
<gene>
    <name evidence="3" type="ORF">DW2_14645</name>
</gene>
<dbReference type="Pfam" id="PF00480">
    <property type="entry name" value="ROK"/>
    <property type="match status" value="1"/>
</dbReference>
<dbReference type="SUPFAM" id="SSF53067">
    <property type="entry name" value="Actin-like ATPase domain"/>
    <property type="match status" value="1"/>
</dbReference>
<dbReference type="InterPro" id="IPR036388">
    <property type="entry name" value="WH-like_DNA-bd_sf"/>
</dbReference>
<dbReference type="eggNOG" id="COG2345">
    <property type="taxonomic scope" value="Bacteria"/>
</dbReference>
<dbReference type="InterPro" id="IPR043129">
    <property type="entry name" value="ATPase_NBD"/>
</dbReference>
<evidence type="ECO:0000256" key="2">
    <source>
        <dbReference type="SAM" id="MobiDB-lite"/>
    </source>
</evidence>
<feature type="region of interest" description="Disordered" evidence="2">
    <location>
        <begin position="9"/>
        <end position="34"/>
    </location>
</feature>
<protein>
    <submittedName>
        <fullName evidence="3">ROK family protein</fullName>
    </submittedName>
</protein>
<dbReference type="Gene3D" id="1.10.10.10">
    <property type="entry name" value="Winged helix-like DNA-binding domain superfamily/Winged helix DNA-binding domain"/>
    <property type="match status" value="1"/>
</dbReference>
<dbReference type="InterPro" id="IPR036390">
    <property type="entry name" value="WH_DNA-bd_sf"/>
</dbReference>
<proteinExistence type="inferred from homology"/>
<dbReference type="EMBL" id="AQRC01000013">
    <property type="protein sequence ID" value="KFE33967.1"/>
    <property type="molecule type" value="Genomic_DNA"/>
</dbReference>
<dbReference type="SUPFAM" id="SSF46785">
    <property type="entry name" value="Winged helix' DNA-binding domain"/>
    <property type="match status" value="1"/>
</dbReference>
<dbReference type="STRING" id="1317124.DW2_14645"/>
<keyword evidence="4" id="KW-1185">Reference proteome</keyword>
<evidence type="ECO:0000313" key="4">
    <source>
        <dbReference type="Proteomes" id="UP000028607"/>
    </source>
</evidence>
<dbReference type="PATRIC" id="fig|1317124.6.peg.2942"/>
<reference evidence="3 4" key="2">
    <citation type="journal article" date="2015" name="Antonie Van Leeuwenhoek">
        <title>Thioclava indica sp. nov., isolated from surface seawater of the Indian Ocean.</title>
        <authorList>
            <person name="Liu Y."/>
            <person name="Lai Q."/>
            <person name="Du J."/>
            <person name="Xu H."/>
            <person name="Jiang L."/>
            <person name="Shao Z."/>
        </authorList>
    </citation>
    <scope>NUCLEOTIDE SEQUENCE [LARGE SCALE GENOMIC DNA]</scope>
    <source>
        <strain evidence="3 4">13D2W-2</strain>
    </source>
</reference>
<comment type="caution">
    <text evidence="3">The sequence shown here is derived from an EMBL/GenBank/DDBJ whole genome shotgun (WGS) entry which is preliminary data.</text>
</comment>
<evidence type="ECO:0000256" key="1">
    <source>
        <dbReference type="ARBA" id="ARBA00006479"/>
    </source>
</evidence>
<reference evidence="4" key="1">
    <citation type="submission" date="2013-04" db="EMBL/GenBank/DDBJ databases">
        <title>Thioclava sp. 13D2W-2 Genome Sequencing.</title>
        <authorList>
            <person name="Lai Q."/>
            <person name="Li G."/>
            <person name="Shao Z."/>
        </authorList>
    </citation>
    <scope>NUCLEOTIDE SEQUENCE [LARGE SCALE GENOMIC DNA]</scope>
    <source>
        <strain evidence="4">13D2W-2</strain>
    </source>
</reference>
<dbReference type="AlphaFoldDB" id="A0A085TTC0"/>
<dbReference type="PANTHER" id="PTHR18964:SF149">
    <property type="entry name" value="BIFUNCTIONAL UDP-N-ACETYLGLUCOSAMINE 2-EPIMERASE_N-ACETYLMANNOSAMINE KINASE"/>
    <property type="match status" value="1"/>
</dbReference>
<comment type="similarity">
    <text evidence="1">Belongs to the ROK (NagC/XylR) family.</text>
</comment>
<evidence type="ECO:0000313" key="3">
    <source>
        <dbReference type="EMBL" id="KFE33967.1"/>
    </source>
</evidence>
<name>A0A085TTC0_9RHOB</name>
<dbReference type="Pfam" id="PF13412">
    <property type="entry name" value="HTH_24"/>
    <property type="match status" value="1"/>
</dbReference>
<dbReference type="PANTHER" id="PTHR18964">
    <property type="entry name" value="ROK (REPRESSOR, ORF, KINASE) FAMILY"/>
    <property type="match status" value="1"/>
</dbReference>
<dbReference type="eggNOG" id="COG1940">
    <property type="taxonomic scope" value="Bacteria"/>
</dbReference>
<dbReference type="InterPro" id="IPR000600">
    <property type="entry name" value="ROK"/>
</dbReference>